<dbReference type="Pfam" id="PF05630">
    <property type="entry name" value="NPP1"/>
    <property type="match status" value="1"/>
</dbReference>
<evidence type="ECO:0000256" key="3">
    <source>
        <dbReference type="ARBA" id="ARBA00022525"/>
    </source>
</evidence>
<sequence length="435" mass="48592">MTRGEWMGVLHNQLLQLKPDDFAIEPTVTPLTSARSRAKRRHQSAHTHRQFDDWVTVSGVQKRRQRSCKVCALLRGERKKSFQTTFFCEDCSNGDAKYFLCPKARQEYKGMAKTCFQIWHDDFACGDSIPESLGKRVVLRRPGKIGTRKKTRRELLREEDAEGADVEEDQLVASVVYGFQACFWSTICLNGVTLSGSLSPPMSINHDKVQPFRQPDPIAVSENAAVKFKPSLKIGVCHPYPTVNAAGETSGGLKASGEIDGKCKGSGLGSQVYGRSAWHKNMWAIMYAWYFPKAAYYELYDAEGHRHNWASAVVWLDNPALEKPKILAVSAATTNGEYRIEKGGPPSCGRWSCNPPFTDYFNDSSAMLEYGTGSSAVTLTLTIARFGELQDLVMWEQLTEEARGALSEDDFGEMAKVHRCQLQRQPRGGSPFPLI</sequence>
<dbReference type="InterPro" id="IPR008701">
    <property type="entry name" value="NPP1"/>
</dbReference>
<comment type="caution">
    <text evidence="5">The sequence shown here is derived from an EMBL/GenBank/DDBJ whole genome shotgun (WGS) entry which is preliminary data.</text>
</comment>
<name>A0A6G0QFT0_9STRA</name>
<accession>A0A6G0QFT0</accession>
<dbReference type="AlphaFoldDB" id="A0A6G0QFT0"/>
<protein>
    <submittedName>
        <fullName evidence="5">Uncharacterized protein</fullName>
    </submittedName>
</protein>
<evidence type="ECO:0000313" key="5">
    <source>
        <dbReference type="EMBL" id="KAE9284769.1"/>
    </source>
</evidence>
<evidence type="ECO:0000256" key="4">
    <source>
        <dbReference type="ARBA" id="ARBA00023026"/>
    </source>
</evidence>
<evidence type="ECO:0000256" key="1">
    <source>
        <dbReference type="ARBA" id="ARBA00004613"/>
    </source>
</evidence>
<reference evidence="5 6" key="1">
    <citation type="submission" date="2018-09" db="EMBL/GenBank/DDBJ databases">
        <title>Genomic investigation of the strawberry pathogen Phytophthora fragariae indicates pathogenicity is determined by transcriptional variation in three key races.</title>
        <authorList>
            <person name="Adams T.M."/>
            <person name="Armitage A.D."/>
            <person name="Sobczyk M.K."/>
            <person name="Bates H.J."/>
            <person name="Dunwell J.M."/>
            <person name="Nellist C.F."/>
            <person name="Harrison R.J."/>
        </authorList>
    </citation>
    <scope>NUCLEOTIDE SEQUENCE [LARGE SCALE GENOMIC DNA]</scope>
    <source>
        <strain evidence="5 6">NOV-77</strain>
    </source>
</reference>
<keyword evidence="3" id="KW-0964">Secreted</keyword>
<comment type="subcellular location">
    <subcellularLocation>
        <location evidence="1">Secreted</location>
    </subcellularLocation>
</comment>
<proteinExistence type="inferred from homology"/>
<dbReference type="GO" id="GO:0005576">
    <property type="term" value="C:extracellular region"/>
    <property type="evidence" value="ECO:0007669"/>
    <property type="project" value="UniProtKB-SubCell"/>
</dbReference>
<evidence type="ECO:0000313" key="6">
    <source>
        <dbReference type="Proteomes" id="UP000486351"/>
    </source>
</evidence>
<evidence type="ECO:0000256" key="2">
    <source>
        <dbReference type="ARBA" id="ARBA00009520"/>
    </source>
</evidence>
<comment type="similarity">
    <text evidence="2">Belongs to the Necrosis inducing protein (NPP1) family.</text>
</comment>
<dbReference type="PANTHER" id="PTHR33657:SF8">
    <property type="entry name" value="DOMAIN PROTEIN, PUTATIVE (AFU_ORTHOLOGUE AFUA_5G00600)-RELATED"/>
    <property type="match status" value="1"/>
</dbReference>
<organism evidence="5 6">
    <name type="scientific">Phytophthora fragariae</name>
    <dbReference type="NCBI Taxonomy" id="53985"/>
    <lineage>
        <taxon>Eukaryota</taxon>
        <taxon>Sar</taxon>
        <taxon>Stramenopiles</taxon>
        <taxon>Oomycota</taxon>
        <taxon>Peronosporomycetes</taxon>
        <taxon>Peronosporales</taxon>
        <taxon>Peronosporaceae</taxon>
        <taxon>Phytophthora</taxon>
    </lineage>
</organism>
<dbReference type="EMBL" id="QXFY01003479">
    <property type="protein sequence ID" value="KAE9284769.1"/>
    <property type="molecule type" value="Genomic_DNA"/>
</dbReference>
<gene>
    <name evidence="5" type="ORF">PF008_g27080</name>
</gene>
<keyword evidence="4" id="KW-0843">Virulence</keyword>
<dbReference type="Proteomes" id="UP000486351">
    <property type="component" value="Unassembled WGS sequence"/>
</dbReference>
<dbReference type="PANTHER" id="PTHR33657">
    <property type="entry name" value="DOMAIN PROTEIN, PUTATIVE (AFU_ORTHOLOGUE AFUA_5G00600)-RELATED"/>
    <property type="match status" value="1"/>
</dbReference>